<feature type="domain" description="PAS" evidence="20">
    <location>
        <begin position="655"/>
        <end position="730"/>
    </location>
</feature>
<dbReference type="Pfam" id="PF02518">
    <property type="entry name" value="HATPase_c"/>
    <property type="match status" value="1"/>
</dbReference>
<evidence type="ECO:0000256" key="6">
    <source>
        <dbReference type="ARBA" id="ARBA00022553"/>
    </source>
</evidence>
<dbReference type="Gene3D" id="3.30.565.10">
    <property type="entry name" value="Histidine kinase-like ATPase, C-terminal domain"/>
    <property type="match status" value="1"/>
</dbReference>
<keyword evidence="15 17" id="KW-0472">Membrane</keyword>
<keyword evidence="5" id="KW-0997">Cell inner membrane</keyword>
<keyword evidence="7" id="KW-0808">Transferase</keyword>
<keyword evidence="6 16" id="KW-0597">Phosphoprotein</keyword>
<keyword evidence="12" id="KW-0067">ATP-binding</keyword>
<dbReference type="FunFam" id="1.10.287.130:FF:000038">
    <property type="entry name" value="Sensory transduction histidine kinase"/>
    <property type="match status" value="1"/>
</dbReference>
<keyword evidence="14" id="KW-0902">Two-component regulatory system</keyword>
<evidence type="ECO:0000256" key="1">
    <source>
        <dbReference type="ARBA" id="ARBA00000085"/>
    </source>
</evidence>
<evidence type="ECO:0000256" key="16">
    <source>
        <dbReference type="PROSITE-ProRule" id="PRU00169"/>
    </source>
</evidence>
<dbReference type="InterPro" id="IPR011006">
    <property type="entry name" value="CheY-like_superfamily"/>
</dbReference>
<dbReference type="SMART" id="SM00387">
    <property type="entry name" value="HATPase_c"/>
    <property type="match status" value="1"/>
</dbReference>
<keyword evidence="11" id="KW-0418">Kinase</keyword>
<dbReference type="Gene3D" id="3.30.450.20">
    <property type="entry name" value="PAS domain"/>
    <property type="match status" value="3"/>
</dbReference>
<evidence type="ECO:0000256" key="5">
    <source>
        <dbReference type="ARBA" id="ARBA00022519"/>
    </source>
</evidence>
<feature type="domain" description="PAC" evidence="21">
    <location>
        <begin position="857"/>
        <end position="915"/>
    </location>
</feature>
<evidence type="ECO:0000259" key="21">
    <source>
        <dbReference type="PROSITE" id="PS50113"/>
    </source>
</evidence>
<feature type="domain" description="Histidine kinase" evidence="18">
    <location>
        <begin position="933"/>
        <end position="1171"/>
    </location>
</feature>
<dbReference type="CDD" id="cd00082">
    <property type="entry name" value="HisKA"/>
    <property type="match status" value="1"/>
</dbReference>
<evidence type="ECO:0000256" key="15">
    <source>
        <dbReference type="ARBA" id="ARBA00023136"/>
    </source>
</evidence>
<dbReference type="InterPro" id="IPR035965">
    <property type="entry name" value="PAS-like_dom_sf"/>
</dbReference>
<dbReference type="InterPro" id="IPR029016">
    <property type="entry name" value="GAF-like_dom_sf"/>
</dbReference>
<dbReference type="PANTHER" id="PTHR43047">
    <property type="entry name" value="TWO-COMPONENT HISTIDINE PROTEIN KINASE"/>
    <property type="match status" value="1"/>
</dbReference>
<evidence type="ECO:0000256" key="12">
    <source>
        <dbReference type="ARBA" id="ARBA00022840"/>
    </source>
</evidence>
<reference evidence="22" key="2">
    <citation type="journal article" date="2022" name="Microbiol. Resour. Announc.">
        <title>Metagenome Sequencing to Explore Phylogenomics of Terrestrial Cyanobacteria.</title>
        <authorList>
            <person name="Ward R.D."/>
            <person name="Stajich J.E."/>
            <person name="Johansen J.R."/>
            <person name="Huntemann M."/>
            <person name="Clum A."/>
            <person name="Foster B."/>
            <person name="Foster B."/>
            <person name="Roux S."/>
            <person name="Palaniappan K."/>
            <person name="Varghese N."/>
            <person name="Mukherjee S."/>
            <person name="Reddy T.B.K."/>
            <person name="Daum C."/>
            <person name="Copeland A."/>
            <person name="Chen I.A."/>
            <person name="Ivanova N.N."/>
            <person name="Kyrpides N.C."/>
            <person name="Shapiro N."/>
            <person name="Eloe-Fadrosh E.A."/>
            <person name="Pietrasiak N."/>
        </authorList>
    </citation>
    <scope>NUCLEOTIDE SEQUENCE</scope>
    <source>
        <strain evidence="22">UHER 2000/2452</strain>
    </source>
</reference>
<protein>
    <recommendedName>
        <fullName evidence="3">histidine kinase</fullName>
        <ecNumber evidence="3">2.7.13.3</ecNumber>
    </recommendedName>
</protein>
<dbReference type="Pfam" id="PF00072">
    <property type="entry name" value="Response_reg"/>
    <property type="match status" value="2"/>
</dbReference>
<feature type="modified residue" description="4-aspartylphosphate" evidence="16">
    <location>
        <position position="1255"/>
    </location>
</feature>
<sequence>MGELRIRKPLRISLPALLLTFVLPFAFVVYQLTAQVNERIELTQFELHGTQYLRPLERLLQDVPQSQRIAQRYFHKEVPLLALQQRQAQLNGDMEAVEQVQRTLGDRLRTAKEFQLLQESWQHLRIELSQQIAQPNLSTTSRAAIEDLHTKFILRTRELISQVGDTSNLILDPNLDTYYLMDAILLKLPEAQELLANLQLRGENVIRQQALNPEERGQLIMQIGVAQANSDATRKGMNVAFDNNDAGNLQSILQLPLRSTLSDTQRFLDWMNHMLVQSEAIVTESSPTEFDRKATSALKSSFELWQHTVKALDGLLEERIDRFQQKIYLVEIFTLLVLAAVGSVFIILSRNLNARRRADRRLNAQYAATRALAESLMLSDAAPTILQAICGSLNWDLGEVWQLRAEVNKLFRVELWGRSPQITDWAAASEPLLAPGVGLAGQVWQRGEPVWLANLDADRLGTLPPQHLQAACGFPICHGDRVVGVMVFFGHKIPKPDADLLKMMAAIGSQMGQFMHRQLAEEALRQGEELRRMALSAASMGAWDWDIVTGEEHWSTEVESLFGLAPGTFGGSYEDFLQYIHPDDRHQVLKAQQRAIREDTEYVPEYRIIRPNGTLRWVTSRGKVTRNAQGKPLRLSGVTMDITDRKQAEADVREREERFRSLLANISGAVYRCNYDADWTMEFISQPIQAITGYAATAFTQSKLPSFAEIIYPEDEGRIRSEVGMAIAEKRPYELEYRIRHADGSLRWVYEKGQGIFDITGELLCLDGVIFDISDRKHSEERMRLLESVVVNTNDAVVIFQVSSTSELKVVYVNRAFTQMTGYELDEAVGRTADCLHGANTDRAELNRVRTAIAQGQALNAELIQYRKDGSEFWLEFEMVPIVPDQGRHQDHLMHWISVQRDVSDRKQAENMLLKGKEAAEEANRAKSQFLANMSHELRTPLNAIIGYSEILQEDAEDQGYEDMVPDLEKIRGAGKHLLGLINDILDISKIEAGKMDLYLETFDLEQVIFEVENTIQPLVQKNRNRLEIVRSGNLGMGNLGAGSLGTGNLGAGNLGTMYADLTKLRQSLFNLLSNAAKFTEAGTITLTVERRADWLTFKVADTGIGMSLEQMNKVFQAFTQADASTTRKYGGTGLGLAISRHFCQMMGGDITVSSEVGKGSAFTICLPSQVDDRASLPEDLSEDQDLLEPDRVVGADRSIQTSIGTILVIDDDSSVRDLMVRYLVKEGFRVETAATGDEGLAMAATLRPDAITLDVLLPHMNGWEVLASLKADSNLADIPVIVMSMIDDKNLGFTLGASDYLTKPVDYKRLTRLLDQYCPHQSLHADRDRPIVLVAEDDVSTREMFRKMLEKEGWQVIEAENGKVALDALESCSPGHLPDLVLLDLMMPEIDGFQFINTLRQMPQWRSLPVIVVTAMDLTPGDRLRLNGYVEQILQKGSYHRDDLLREIRDLVTSWIRHPA</sequence>
<dbReference type="GO" id="GO:0005886">
    <property type="term" value="C:plasma membrane"/>
    <property type="evidence" value="ECO:0007669"/>
    <property type="project" value="UniProtKB-SubCell"/>
</dbReference>
<feature type="transmembrane region" description="Helical" evidence="17">
    <location>
        <begin position="12"/>
        <end position="32"/>
    </location>
</feature>
<dbReference type="PRINTS" id="PR00344">
    <property type="entry name" value="BCTRLSENSOR"/>
</dbReference>
<comment type="caution">
    <text evidence="22">The sequence shown here is derived from an EMBL/GenBank/DDBJ whole genome shotgun (WGS) entry which is preliminary data.</text>
</comment>
<feature type="transmembrane region" description="Helical" evidence="17">
    <location>
        <begin position="327"/>
        <end position="348"/>
    </location>
</feature>
<dbReference type="GO" id="GO:0005524">
    <property type="term" value="F:ATP binding"/>
    <property type="evidence" value="ECO:0007669"/>
    <property type="project" value="UniProtKB-KW"/>
</dbReference>
<dbReference type="NCBIfam" id="TIGR00229">
    <property type="entry name" value="sensory_box"/>
    <property type="match status" value="3"/>
</dbReference>
<dbReference type="Proteomes" id="UP000757435">
    <property type="component" value="Unassembled WGS sequence"/>
</dbReference>
<dbReference type="PANTHER" id="PTHR43047:SF72">
    <property type="entry name" value="OSMOSENSING HISTIDINE PROTEIN KINASE SLN1"/>
    <property type="match status" value="1"/>
</dbReference>
<evidence type="ECO:0000256" key="11">
    <source>
        <dbReference type="ARBA" id="ARBA00022777"/>
    </source>
</evidence>
<dbReference type="SMART" id="SM00086">
    <property type="entry name" value="PAC"/>
    <property type="match status" value="3"/>
</dbReference>
<evidence type="ECO:0000256" key="2">
    <source>
        <dbReference type="ARBA" id="ARBA00004429"/>
    </source>
</evidence>
<feature type="domain" description="PAC" evidence="21">
    <location>
        <begin position="602"/>
        <end position="654"/>
    </location>
</feature>
<dbReference type="InterPro" id="IPR003661">
    <property type="entry name" value="HisK_dim/P_dom"/>
</dbReference>
<dbReference type="SUPFAM" id="SSF47384">
    <property type="entry name" value="Homodimeric domain of signal transducing histidine kinase"/>
    <property type="match status" value="1"/>
</dbReference>
<dbReference type="InterPro" id="IPR000700">
    <property type="entry name" value="PAS-assoc_C"/>
</dbReference>
<dbReference type="CDD" id="cd16922">
    <property type="entry name" value="HATPase_EvgS-ArcB-TorS-like"/>
    <property type="match status" value="1"/>
</dbReference>
<evidence type="ECO:0000256" key="7">
    <source>
        <dbReference type="ARBA" id="ARBA00022679"/>
    </source>
</evidence>
<dbReference type="GO" id="GO:0009927">
    <property type="term" value="F:histidine phosphotransfer kinase activity"/>
    <property type="evidence" value="ECO:0007669"/>
    <property type="project" value="TreeGrafter"/>
</dbReference>
<organism evidence="22 23">
    <name type="scientific">Drouetiella hepatica Uher 2000/2452</name>
    <dbReference type="NCBI Taxonomy" id="904376"/>
    <lineage>
        <taxon>Bacteria</taxon>
        <taxon>Bacillati</taxon>
        <taxon>Cyanobacteriota</taxon>
        <taxon>Cyanophyceae</taxon>
        <taxon>Oculatellales</taxon>
        <taxon>Oculatellaceae</taxon>
        <taxon>Drouetiella</taxon>
    </lineage>
</organism>
<gene>
    <name evidence="22" type="ORF">KME15_03225</name>
</gene>
<dbReference type="InterPro" id="IPR005467">
    <property type="entry name" value="His_kinase_dom"/>
</dbReference>
<evidence type="ECO:0000313" key="23">
    <source>
        <dbReference type="Proteomes" id="UP000757435"/>
    </source>
</evidence>
<dbReference type="GO" id="GO:0000155">
    <property type="term" value="F:phosphorelay sensor kinase activity"/>
    <property type="evidence" value="ECO:0007669"/>
    <property type="project" value="InterPro"/>
</dbReference>
<dbReference type="SMART" id="SM00091">
    <property type="entry name" value="PAS"/>
    <property type="match status" value="3"/>
</dbReference>
<dbReference type="InterPro" id="IPR004358">
    <property type="entry name" value="Sig_transdc_His_kin-like_C"/>
</dbReference>
<dbReference type="Gene3D" id="3.40.50.2300">
    <property type="match status" value="2"/>
</dbReference>
<evidence type="ECO:0000256" key="9">
    <source>
        <dbReference type="ARBA" id="ARBA00022737"/>
    </source>
</evidence>
<dbReference type="InterPro" id="IPR003018">
    <property type="entry name" value="GAF"/>
</dbReference>
<dbReference type="Gene3D" id="1.10.287.130">
    <property type="match status" value="1"/>
</dbReference>
<dbReference type="PROSITE" id="PS50109">
    <property type="entry name" value="HIS_KIN"/>
    <property type="match status" value="1"/>
</dbReference>
<dbReference type="Gene3D" id="2.10.70.100">
    <property type="match status" value="1"/>
</dbReference>
<dbReference type="CDD" id="cd17574">
    <property type="entry name" value="REC_OmpR"/>
    <property type="match status" value="2"/>
</dbReference>
<dbReference type="InterPro" id="IPR013655">
    <property type="entry name" value="PAS_fold_3"/>
</dbReference>
<feature type="domain" description="Response regulatory" evidence="19">
    <location>
        <begin position="1332"/>
        <end position="1452"/>
    </location>
</feature>
<keyword evidence="9" id="KW-0677">Repeat</keyword>
<comment type="subcellular location">
    <subcellularLocation>
        <location evidence="2">Cell inner membrane</location>
        <topology evidence="2">Multi-pass membrane protein</topology>
    </subcellularLocation>
</comment>
<dbReference type="InterPro" id="IPR003594">
    <property type="entry name" value="HATPase_dom"/>
</dbReference>
<evidence type="ECO:0000259" key="19">
    <source>
        <dbReference type="PROSITE" id="PS50110"/>
    </source>
</evidence>
<dbReference type="SUPFAM" id="SSF52172">
    <property type="entry name" value="CheY-like"/>
    <property type="match status" value="2"/>
</dbReference>
<feature type="domain" description="Response regulatory" evidence="19">
    <location>
        <begin position="1206"/>
        <end position="1319"/>
    </location>
</feature>
<dbReference type="SUPFAM" id="SSF55785">
    <property type="entry name" value="PYP-like sensor domain (PAS domain)"/>
    <property type="match status" value="3"/>
</dbReference>
<dbReference type="PROSITE" id="PS50110">
    <property type="entry name" value="RESPONSE_REGULATORY"/>
    <property type="match status" value="2"/>
</dbReference>
<dbReference type="Pfam" id="PF00512">
    <property type="entry name" value="HisKA"/>
    <property type="match status" value="1"/>
</dbReference>
<dbReference type="EMBL" id="JAHHHD010000002">
    <property type="protein sequence ID" value="MBW4657660.1"/>
    <property type="molecule type" value="Genomic_DNA"/>
</dbReference>
<dbReference type="Pfam" id="PF13426">
    <property type="entry name" value="PAS_9"/>
    <property type="match status" value="1"/>
</dbReference>
<dbReference type="InterPro" id="IPR000014">
    <property type="entry name" value="PAS"/>
</dbReference>
<dbReference type="SUPFAM" id="SSF55781">
    <property type="entry name" value="GAF domain-like"/>
    <property type="match status" value="1"/>
</dbReference>
<dbReference type="Pfam" id="PF08447">
    <property type="entry name" value="PAS_3"/>
    <property type="match status" value="2"/>
</dbReference>
<dbReference type="EC" id="2.7.13.3" evidence="3"/>
<dbReference type="SMART" id="SM00388">
    <property type="entry name" value="HisKA"/>
    <property type="match status" value="1"/>
</dbReference>
<feature type="domain" description="PAS" evidence="20">
    <location>
        <begin position="779"/>
        <end position="856"/>
    </location>
</feature>
<evidence type="ECO:0000259" key="20">
    <source>
        <dbReference type="PROSITE" id="PS50112"/>
    </source>
</evidence>
<dbReference type="InterPro" id="IPR001789">
    <property type="entry name" value="Sig_transdc_resp-reg_receiver"/>
</dbReference>
<keyword evidence="13 17" id="KW-1133">Transmembrane helix</keyword>
<feature type="domain" description="PAS" evidence="20">
    <location>
        <begin position="553"/>
        <end position="599"/>
    </location>
</feature>
<evidence type="ECO:0000256" key="8">
    <source>
        <dbReference type="ARBA" id="ARBA00022692"/>
    </source>
</evidence>
<dbReference type="SMART" id="SM00065">
    <property type="entry name" value="GAF"/>
    <property type="match status" value="1"/>
</dbReference>
<evidence type="ECO:0000256" key="14">
    <source>
        <dbReference type="ARBA" id="ARBA00023012"/>
    </source>
</evidence>
<dbReference type="FunFam" id="2.10.70.100:FF:000001">
    <property type="entry name" value="Sensory transduction histidine kinase"/>
    <property type="match status" value="1"/>
</dbReference>
<dbReference type="Pfam" id="PF13185">
    <property type="entry name" value="GAF_2"/>
    <property type="match status" value="1"/>
</dbReference>
<feature type="domain" description="PAC" evidence="21">
    <location>
        <begin position="733"/>
        <end position="785"/>
    </location>
</feature>
<dbReference type="InterPro" id="IPR036890">
    <property type="entry name" value="HATPase_C_sf"/>
</dbReference>
<dbReference type="InterPro" id="IPR036097">
    <property type="entry name" value="HisK_dim/P_sf"/>
</dbReference>
<dbReference type="SMART" id="SM00448">
    <property type="entry name" value="REC"/>
    <property type="match status" value="2"/>
</dbReference>
<dbReference type="SUPFAM" id="SSF55874">
    <property type="entry name" value="ATPase domain of HSP90 chaperone/DNA topoisomerase II/histidine kinase"/>
    <property type="match status" value="1"/>
</dbReference>
<evidence type="ECO:0000259" key="18">
    <source>
        <dbReference type="PROSITE" id="PS50109"/>
    </source>
</evidence>
<name>A0A951Q9E3_9CYAN</name>
<accession>A0A951Q9E3</accession>
<dbReference type="PROSITE" id="PS50112">
    <property type="entry name" value="PAS"/>
    <property type="match status" value="3"/>
</dbReference>
<reference evidence="22" key="1">
    <citation type="submission" date="2021-05" db="EMBL/GenBank/DDBJ databases">
        <authorList>
            <person name="Pietrasiak N."/>
            <person name="Ward R."/>
            <person name="Stajich J.E."/>
            <person name="Kurbessoian T."/>
        </authorList>
    </citation>
    <scope>NUCLEOTIDE SEQUENCE</scope>
    <source>
        <strain evidence="22">UHER 2000/2452</strain>
    </source>
</reference>
<proteinExistence type="predicted"/>
<dbReference type="FunFam" id="3.30.565.10:FF:000023">
    <property type="entry name" value="PAS domain-containing sensor histidine kinase"/>
    <property type="match status" value="1"/>
</dbReference>
<dbReference type="InterPro" id="IPR001610">
    <property type="entry name" value="PAC"/>
</dbReference>
<evidence type="ECO:0000256" key="17">
    <source>
        <dbReference type="SAM" id="Phobius"/>
    </source>
</evidence>
<dbReference type="Gene3D" id="3.30.450.40">
    <property type="match status" value="1"/>
</dbReference>
<evidence type="ECO:0000313" key="22">
    <source>
        <dbReference type="EMBL" id="MBW4657660.1"/>
    </source>
</evidence>
<keyword evidence="8 17" id="KW-0812">Transmembrane</keyword>
<feature type="modified residue" description="4-aspartylphosphate" evidence="16">
    <location>
        <position position="1385"/>
    </location>
</feature>
<evidence type="ECO:0000256" key="3">
    <source>
        <dbReference type="ARBA" id="ARBA00012438"/>
    </source>
</evidence>
<dbReference type="PROSITE" id="PS50113">
    <property type="entry name" value="PAC"/>
    <property type="match status" value="3"/>
</dbReference>
<keyword evidence="10" id="KW-0547">Nucleotide-binding</keyword>
<comment type="catalytic activity">
    <reaction evidence="1">
        <text>ATP + protein L-histidine = ADP + protein N-phospho-L-histidine.</text>
        <dbReference type="EC" id="2.7.13.3"/>
    </reaction>
</comment>
<dbReference type="CDD" id="cd00130">
    <property type="entry name" value="PAS"/>
    <property type="match status" value="3"/>
</dbReference>
<keyword evidence="4" id="KW-1003">Cell membrane</keyword>
<evidence type="ECO:0000256" key="4">
    <source>
        <dbReference type="ARBA" id="ARBA00022475"/>
    </source>
</evidence>
<evidence type="ECO:0000256" key="10">
    <source>
        <dbReference type="ARBA" id="ARBA00022741"/>
    </source>
</evidence>
<evidence type="ECO:0000256" key="13">
    <source>
        <dbReference type="ARBA" id="ARBA00022989"/>
    </source>
</evidence>